<reference evidence="1" key="1">
    <citation type="submission" date="2022-10" db="EMBL/GenBank/DDBJ databases">
        <title>Comparative genomic analysis of Cohnella hashimotonis sp. nov., isolated from the International Space Station.</title>
        <authorList>
            <person name="Simpson A."/>
            <person name="Venkateswaran K."/>
        </authorList>
    </citation>
    <scope>NUCLEOTIDE SEQUENCE</scope>
    <source>
        <strain evidence="1">DSM 28161</strain>
    </source>
</reference>
<sequence>MTARTTGTTIFSGGITDNDGRPKLAYAAVNQLMTELDRARYVGTWDTGDPNVAVQVFLNDGKPVVVAWKKVDHKDDPAVKPPTSAIGLPFAAAGAKVMDINGVELPATAGSAGLQLVVSGAPLYVTGGAGRVRLRIRCAACCRSRSRKRSPSWR</sequence>
<organism evidence="1 2">
    <name type="scientific">Cohnella rhizosphaerae</name>
    <dbReference type="NCBI Taxonomy" id="1457232"/>
    <lineage>
        <taxon>Bacteria</taxon>
        <taxon>Bacillati</taxon>
        <taxon>Bacillota</taxon>
        <taxon>Bacilli</taxon>
        <taxon>Bacillales</taxon>
        <taxon>Paenibacillaceae</taxon>
        <taxon>Cohnella</taxon>
    </lineage>
</organism>
<dbReference type="RefSeq" id="WP_277531601.1">
    <property type="nucleotide sequence ID" value="NZ_JAPDIA010000003.1"/>
</dbReference>
<evidence type="ECO:0000313" key="2">
    <source>
        <dbReference type="Proteomes" id="UP001153404"/>
    </source>
</evidence>
<keyword evidence="2" id="KW-1185">Reference proteome</keyword>
<accession>A0A9X4QU15</accession>
<evidence type="ECO:0000313" key="1">
    <source>
        <dbReference type="EMBL" id="MDG0809997.1"/>
    </source>
</evidence>
<dbReference type="EMBL" id="JAPDIA010000003">
    <property type="protein sequence ID" value="MDG0809997.1"/>
    <property type="molecule type" value="Genomic_DNA"/>
</dbReference>
<name>A0A9X4QU15_9BACL</name>
<gene>
    <name evidence="1" type="ORF">OMP40_12045</name>
</gene>
<dbReference type="AlphaFoldDB" id="A0A9X4QU15"/>
<comment type="caution">
    <text evidence="1">The sequence shown here is derived from an EMBL/GenBank/DDBJ whole genome shotgun (WGS) entry which is preliminary data.</text>
</comment>
<protein>
    <submittedName>
        <fullName evidence="1">Uncharacterized protein</fullName>
    </submittedName>
</protein>
<proteinExistence type="predicted"/>
<dbReference type="Proteomes" id="UP001153404">
    <property type="component" value="Unassembled WGS sequence"/>
</dbReference>